<accession>A0A6J5BHL3</accession>
<dbReference type="AlphaFoldDB" id="A0A6J5BHL3"/>
<feature type="transmembrane region" description="Helical" evidence="1">
    <location>
        <begin position="216"/>
        <end position="241"/>
    </location>
</feature>
<name>A0A6J5BHL3_9BURK</name>
<keyword evidence="1" id="KW-1133">Transmembrane helix</keyword>
<dbReference type="RefSeq" id="WP_175051954.1">
    <property type="nucleotide sequence ID" value="NZ_CADIKC010000005.1"/>
</dbReference>
<sequence length="258" mass="29203">MSTKEAVEARYAEICDALGIASRPTLKLVPELEQFSRRLAGVYVARHHTLTLPASDEPNDFVIVHELCHSVAARTIGYRGSHGAPYLALLHLACLHYFPSYNGTIIELTVSGEWPLLVPRRWREREIEAARQVANLVQTECEGAERPSIESLAERVKHYFPERVDGHMSMLGRWRDRAMTQKGVWMGYWCVFATALTLILTYCARWLPSASFRGELIVRVSCFWAGSVTCVLMISAVQNLLNKVGDAKRRLRGIFKRS</sequence>
<dbReference type="EMBL" id="CADIKC010000005">
    <property type="protein sequence ID" value="CAB3706876.1"/>
    <property type="molecule type" value="Genomic_DNA"/>
</dbReference>
<keyword evidence="3" id="KW-1185">Reference proteome</keyword>
<feature type="transmembrane region" description="Helical" evidence="1">
    <location>
        <begin position="183"/>
        <end position="204"/>
    </location>
</feature>
<dbReference type="GeneID" id="97042553"/>
<proteinExistence type="predicted"/>
<evidence type="ECO:0000313" key="2">
    <source>
        <dbReference type="EMBL" id="CAB3706876.1"/>
    </source>
</evidence>
<dbReference type="Proteomes" id="UP000494255">
    <property type="component" value="Unassembled WGS sequence"/>
</dbReference>
<keyword evidence="1" id="KW-0472">Membrane</keyword>
<organism evidence="2 3">
    <name type="scientific">Paraburkholderia sediminicola</name>
    <dbReference type="NCBI Taxonomy" id="458836"/>
    <lineage>
        <taxon>Bacteria</taxon>
        <taxon>Pseudomonadati</taxon>
        <taxon>Pseudomonadota</taxon>
        <taxon>Betaproteobacteria</taxon>
        <taxon>Burkholderiales</taxon>
        <taxon>Burkholderiaceae</taxon>
        <taxon>Paraburkholderia</taxon>
    </lineage>
</organism>
<reference evidence="2 3" key="1">
    <citation type="submission" date="2020-04" db="EMBL/GenBank/DDBJ databases">
        <authorList>
            <person name="De Canck E."/>
        </authorList>
    </citation>
    <scope>NUCLEOTIDE SEQUENCE [LARGE SCALE GENOMIC DNA]</scope>
    <source>
        <strain evidence="2 3">LMG 24238</strain>
    </source>
</reference>
<evidence type="ECO:0000256" key="1">
    <source>
        <dbReference type="SAM" id="Phobius"/>
    </source>
</evidence>
<keyword evidence="1" id="KW-0812">Transmembrane</keyword>
<gene>
    <name evidence="2" type="ORF">LMG24238_03947</name>
</gene>
<evidence type="ECO:0000313" key="3">
    <source>
        <dbReference type="Proteomes" id="UP000494255"/>
    </source>
</evidence>
<protein>
    <submittedName>
        <fullName evidence="2">Uncharacterized protein</fullName>
    </submittedName>
</protein>